<protein>
    <submittedName>
        <fullName evidence="2">Nuclear transport factor 2 family protein</fullName>
    </submittedName>
</protein>
<evidence type="ECO:0000259" key="1">
    <source>
        <dbReference type="Pfam" id="PF13474"/>
    </source>
</evidence>
<reference evidence="2 3" key="1">
    <citation type="journal article" date="2019" name="Int. J. Syst. Evol. Microbiol.">
        <title>The Global Catalogue of Microorganisms (GCM) 10K type strain sequencing project: providing services to taxonomists for standard genome sequencing and annotation.</title>
        <authorList>
            <consortium name="The Broad Institute Genomics Platform"/>
            <consortium name="The Broad Institute Genome Sequencing Center for Infectious Disease"/>
            <person name="Wu L."/>
            <person name="Ma J."/>
        </authorList>
    </citation>
    <scope>NUCLEOTIDE SEQUENCE [LARGE SCALE GENOMIC DNA]</scope>
    <source>
        <strain evidence="2 3">CGMCC 1.10594</strain>
    </source>
</reference>
<dbReference type="AlphaFoldDB" id="A0ABD6CZ02"/>
<dbReference type="EMBL" id="JBHUDL010000010">
    <property type="protein sequence ID" value="MFD1634134.1"/>
    <property type="molecule type" value="Genomic_DNA"/>
</dbReference>
<gene>
    <name evidence="2" type="ORF">ACFSBJ_10385</name>
</gene>
<proteinExistence type="predicted"/>
<name>A0ABD6CZ02_9EURY</name>
<evidence type="ECO:0000313" key="3">
    <source>
        <dbReference type="Proteomes" id="UP001597075"/>
    </source>
</evidence>
<feature type="domain" description="SnoaL-like" evidence="1">
    <location>
        <begin position="5"/>
        <end position="122"/>
    </location>
</feature>
<dbReference type="InterPro" id="IPR032710">
    <property type="entry name" value="NTF2-like_dom_sf"/>
</dbReference>
<dbReference type="Proteomes" id="UP001597075">
    <property type="component" value="Unassembled WGS sequence"/>
</dbReference>
<dbReference type="InterPro" id="IPR037401">
    <property type="entry name" value="SnoaL-like"/>
</dbReference>
<dbReference type="Pfam" id="PF13474">
    <property type="entry name" value="SnoaL_3"/>
    <property type="match status" value="1"/>
</dbReference>
<comment type="caution">
    <text evidence="2">The sequence shown here is derived from an EMBL/GenBank/DDBJ whole genome shotgun (WGS) entry which is preliminary data.</text>
</comment>
<keyword evidence="3" id="KW-1185">Reference proteome</keyword>
<organism evidence="2 3">
    <name type="scientific">Haloplanus ruber</name>
    <dbReference type="NCBI Taxonomy" id="869892"/>
    <lineage>
        <taxon>Archaea</taxon>
        <taxon>Methanobacteriati</taxon>
        <taxon>Methanobacteriota</taxon>
        <taxon>Stenosarchaea group</taxon>
        <taxon>Halobacteria</taxon>
        <taxon>Halobacteriales</taxon>
        <taxon>Haloferacaceae</taxon>
        <taxon>Haloplanus</taxon>
    </lineage>
</organism>
<sequence>MNAAETVREYYEALRRGEPLYPYFAERSDVVKFGVGERLVGYDAVAEGLREQSRTTEDWTVESCDLRVTEGDDHAYFSDSVQMAWTDRAADHEYAFSTRWSGTLEPRADEWLFVGMHVSTPYADG</sequence>
<accession>A0ABD6CZ02</accession>
<dbReference type="RefSeq" id="WP_256404388.1">
    <property type="nucleotide sequence ID" value="NZ_CP187151.1"/>
</dbReference>
<dbReference type="SUPFAM" id="SSF54427">
    <property type="entry name" value="NTF2-like"/>
    <property type="match status" value="1"/>
</dbReference>
<evidence type="ECO:0000313" key="2">
    <source>
        <dbReference type="EMBL" id="MFD1634134.1"/>
    </source>
</evidence>
<dbReference type="Gene3D" id="3.10.450.50">
    <property type="match status" value="1"/>
</dbReference>